<dbReference type="Pfam" id="PF13552">
    <property type="entry name" value="DUF4127"/>
    <property type="match status" value="2"/>
</dbReference>
<organism evidence="1 2">
    <name type="scientific">Thermus aquaticus (strain ATCC BAA-2747 / Y51MC23)</name>
    <dbReference type="NCBI Taxonomy" id="498848"/>
    <lineage>
        <taxon>Bacteria</taxon>
        <taxon>Thermotogati</taxon>
        <taxon>Deinococcota</taxon>
        <taxon>Deinococci</taxon>
        <taxon>Thermales</taxon>
        <taxon>Thermaceae</taxon>
        <taxon>Thermus</taxon>
    </lineage>
</organism>
<dbReference type="EMBL" id="CP010822">
    <property type="protein sequence ID" value="ALJ92110.1"/>
    <property type="molecule type" value="Genomic_DNA"/>
</dbReference>
<keyword evidence="2" id="KW-1185">Reference proteome</keyword>
<gene>
    <name evidence="1" type="ORF">TO73_2306</name>
</gene>
<accession>A0ABM5VPJ7</accession>
<protein>
    <submittedName>
        <fullName evidence="1">Membrane associated protein</fullName>
    </submittedName>
</protein>
<dbReference type="Proteomes" id="UP000058660">
    <property type="component" value="Chromosome"/>
</dbReference>
<evidence type="ECO:0000313" key="1">
    <source>
        <dbReference type="EMBL" id="ALJ92110.1"/>
    </source>
</evidence>
<proteinExistence type="predicted"/>
<dbReference type="InterPro" id="IPR025394">
    <property type="entry name" value="DUF4127"/>
</dbReference>
<evidence type="ECO:0000313" key="2">
    <source>
        <dbReference type="Proteomes" id="UP000058660"/>
    </source>
</evidence>
<name>A0ABM5VPJ7_THEA5</name>
<sequence>MRPALFLAPLLALALGQTLYLPLDDRPPNLAPCAWGPVLCPPREAYRGPEGADAGRLRAWLLATSGQRLVASLDVLAYGGLLQSRHLPLAPEDALARLLPLLSWKVRHGGEVYLFGVIPRWDATFRERNLQVLKALAPWAGLGGVYLEAVWDDAVRGSPAPREAALLPHPSRPGADEAGQVLLLRASRPGLKVAVVYETPALARQVTPYEGLPLEETVARLLGSAAARPTALEEGPDLVLYVYGGKSPRQAALDLLPLMARHPVALADLSRVNRGDPGLMAYLQGLGLYGRLFAYAAWGTPANNLGSALAQGGLFLGDREGRLLRLAEAYFGYWWGEVGRPWVRARFPEPLPEGAGEVAALWPHLVLEGRRVVLRRVAFPWKRAFEAEPSLGWVPADRGPFLVR</sequence>
<dbReference type="RefSeq" id="WP_003046399.1">
    <property type="nucleotide sequence ID" value="NZ_CP010822.1"/>
</dbReference>
<reference evidence="2" key="1">
    <citation type="journal article" date="2015" name="PLoS ONE">
        <title>Complete Genome Sequence of Thermus aquaticus Y51MC23.</title>
        <authorList>
            <person name="Brumm P.J."/>
            <person name="Monsma S."/>
            <person name="Keough B."/>
            <person name="Jasinovica S."/>
            <person name="Ferguson E."/>
            <person name="Schoenfeld T."/>
            <person name="Lodes M."/>
            <person name="Mead D.A."/>
        </authorList>
    </citation>
    <scope>NUCLEOTIDE SEQUENCE [LARGE SCALE GENOMIC DNA]</scope>
    <source>
        <strain evidence="2">BAA-2747 / Y51MC23</strain>
    </source>
</reference>